<dbReference type="PANTHER" id="PTHR47816">
    <property type="entry name" value="RIBOSOMAL RNA SMALL SUBUNIT METHYLTRANSFERASE C"/>
    <property type="match status" value="1"/>
</dbReference>
<accession>A0A5R9IK73</accession>
<evidence type="ECO:0000259" key="8">
    <source>
        <dbReference type="Pfam" id="PF26049"/>
    </source>
</evidence>
<dbReference type="InterPro" id="IPR058679">
    <property type="entry name" value="RlmG_N"/>
</dbReference>
<name>A0A5R9IK73_9GAMM</name>
<dbReference type="AlphaFoldDB" id="A0A5R9IK73"/>
<dbReference type="EMBL" id="VCBC01000015">
    <property type="protein sequence ID" value="TLU61697.1"/>
    <property type="molecule type" value="Genomic_DNA"/>
</dbReference>
<dbReference type="GO" id="GO:0003676">
    <property type="term" value="F:nucleic acid binding"/>
    <property type="evidence" value="ECO:0007669"/>
    <property type="project" value="InterPro"/>
</dbReference>
<comment type="similarity">
    <text evidence="6">Belongs to the methyltransferase superfamily. RlmG family.</text>
</comment>
<dbReference type="InterPro" id="IPR017237">
    <property type="entry name" value="RLMG"/>
</dbReference>
<dbReference type="PIRSF" id="PIRSF037565">
    <property type="entry name" value="RRNA_m2G_Mtase_RsmD_prd"/>
    <property type="match status" value="1"/>
</dbReference>
<keyword evidence="3 6" id="KW-0489">Methyltransferase</keyword>
<dbReference type="RefSeq" id="WP_138320888.1">
    <property type="nucleotide sequence ID" value="NZ_VCBC01000015.1"/>
</dbReference>
<dbReference type="SUPFAM" id="SSF53335">
    <property type="entry name" value="S-adenosyl-L-methionine-dependent methyltransferases"/>
    <property type="match status" value="1"/>
</dbReference>
<dbReference type="InterPro" id="IPR029063">
    <property type="entry name" value="SAM-dependent_MTases_sf"/>
</dbReference>
<keyword evidence="5 6" id="KW-0949">S-adenosyl-L-methionine</keyword>
<comment type="caution">
    <text evidence="9">The sequence shown here is derived from an EMBL/GenBank/DDBJ whole genome shotgun (WGS) entry which is preliminary data.</text>
</comment>
<dbReference type="Gene3D" id="3.40.50.150">
    <property type="entry name" value="Vaccinia Virus protein VP39"/>
    <property type="match status" value="2"/>
</dbReference>
<evidence type="ECO:0000256" key="1">
    <source>
        <dbReference type="ARBA" id="ARBA00022490"/>
    </source>
</evidence>
<evidence type="ECO:0000313" key="9">
    <source>
        <dbReference type="EMBL" id="TLU61697.1"/>
    </source>
</evidence>
<dbReference type="PANTHER" id="PTHR47816:SF5">
    <property type="entry name" value="RIBOSOMAL RNA LARGE SUBUNIT METHYLTRANSFERASE G"/>
    <property type="match status" value="1"/>
</dbReference>
<keyword evidence="4 6" id="KW-0808">Transferase</keyword>
<dbReference type="EC" id="2.1.1.174" evidence="6"/>
<dbReference type="CDD" id="cd02440">
    <property type="entry name" value="AdoMet_MTases"/>
    <property type="match status" value="1"/>
</dbReference>
<comment type="function">
    <text evidence="6">Specifically methylates the guanine in position 1835 (m2G1835) of 23S rRNA.</text>
</comment>
<dbReference type="Pfam" id="PF05175">
    <property type="entry name" value="MTS"/>
    <property type="match status" value="1"/>
</dbReference>
<feature type="domain" description="Methyltransferase small" evidence="7">
    <location>
        <begin position="233"/>
        <end position="404"/>
    </location>
</feature>
<keyword evidence="2 6" id="KW-0698">rRNA processing</keyword>
<comment type="catalytic activity">
    <reaction evidence="6">
        <text>guanosine(1835) in 23S rRNA + S-adenosyl-L-methionine = N(2)-methylguanosine(1835) in 23S rRNA + S-adenosyl-L-homocysteine + H(+)</text>
        <dbReference type="Rhea" id="RHEA:42744"/>
        <dbReference type="Rhea" id="RHEA-COMP:10217"/>
        <dbReference type="Rhea" id="RHEA-COMP:10218"/>
        <dbReference type="ChEBI" id="CHEBI:15378"/>
        <dbReference type="ChEBI" id="CHEBI:57856"/>
        <dbReference type="ChEBI" id="CHEBI:59789"/>
        <dbReference type="ChEBI" id="CHEBI:74269"/>
        <dbReference type="ChEBI" id="CHEBI:74481"/>
        <dbReference type="EC" id="2.1.1.174"/>
    </reaction>
</comment>
<dbReference type="PROSITE" id="PS00092">
    <property type="entry name" value="N6_MTASE"/>
    <property type="match status" value="1"/>
</dbReference>
<dbReference type="GO" id="GO:0052916">
    <property type="term" value="F:23S rRNA (guanine(1835)-N(2))-methyltransferase activity"/>
    <property type="evidence" value="ECO:0007669"/>
    <property type="project" value="UniProtKB-EC"/>
</dbReference>
<keyword evidence="10" id="KW-1185">Reference proteome</keyword>
<dbReference type="InterPro" id="IPR007848">
    <property type="entry name" value="Small_mtfrase_dom"/>
</dbReference>
<evidence type="ECO:0000256" key="4">
    <source>
        <dbReference type="ARBA" id="ARBA00022679"/>
    </source>
</evidence>
<protein>
    <recommendedName>
        <fullName evidence="6">Ribosomal RNA large subunit methyltransferase G</fullName>
        <ecNumber evidence="6">2.1.1.174</ecNumber>
    </recommendedName>
    <alternativeName>
        <fullName evidence="6">23S rRNA m2G1835 methyltransferase</fullName>
    </alternativeName>
    <alternativeName>
        <fullName evidence="6">rRNA (guanine-N(2)-)-methyltransferase RlmG</fullName>
    </alternativeName>
</protein>
<reference evidence="9 10" key="1">
    <citation type="submission" date="2019-05" db="EMBL/GenBank/DDBJ databases">
        <title>Genome sequences of Thalassotalea litorea 1K03283.</title>
        <authorList>
            <person name="Zhang D."/>
        </authorList>
    </citation>
    <scope>NUCLEOTIDE SEQUENCE [LARGE SCALE GENOMIC DNA]</scope>
    <source>
        <strain evidence="9 10">MCCC 1K03283</strain>
    </source>
</reference>
<dbReference type="Pfam" id="PF26049">
    <property type="entry name" value="RLMG_N"/>
    <property type="match status" value="1"/>
</dbReference>
<dbReference type="GO" id="GO:0005737">
    <property type="term" value="C:cytoplasm"/>
    <property type="evidence" value="ECO:0007669"/>
    <property type="project" value="UniProtKB-SubCell"/>
</dbReference>
<comment type="subcellular location">
    <subcellularLocation>
        <location evidence="6">Cytoplasm</location>
    </subcellularLocation>
</comment>
<evidence type="ECO:0000256" key="2">
    <source>
        <dbReference type="ARBA" id="ARBA00022552"/>
    </source>
</evidence>
<evidence type="ECO:0000313" key="10">
    <source>
        <dbReference type="Proteomes" id="UP000307790"/>
    </source>
</evidence>
<evidence type="ECO:0000256" key="3">
    <source>
        <dbReference type="ARBA" id="ARBA00022603"/>
    </source>
</evidence>
<evidence type="ECO:0000259" key="7">
    <source>
        <dbReference type="Pfam" id="PF05175"/>
    </source>
</evidence>
<dbReference type="HAMAP" id="MF_01859">
    <property type="entry name" value="23SrRNA_methyltr_G"/>
    <property type="match status" value="1"/>
</dbReference>
<proteinExistence type="inferred from homology"/>
<organism evidence="9 10">
    <name type="scientific">Thalassotalea litorea</name>
    <dbReference type="NCBI Taxonomy" id="2020715"/>
    <lineage>
        <taxon>Bacteria</taxon>
        <taxon>Pseudomonadati</taxon>
        <taxon>Pseudomonadota</taxon>
        <taxon>Gammaproteobacteria</taxon>
        <taxon>Alteromonadales</taxon>
        <taxon>Colwelliaceae</taxon>
        <taxon>Thalassotalea</taxon>
    </lineage>
</organism>
<evidence type="ECO:0000256" key="6">
    <source>
        <dbReference type="HAMAP-Rule" id="MF_01859"/>
    </source>
</evidence>
<gene>
    <name evidence="6" type="primary">rlmG</name>
    <name evidence="9" type="ORF">FE810_14420</name>
</gene>
<evidence type="ECO:0000256" key="5">
    <source>
        <dbReference type="ARBA" id="ARBA00022691"/>
    </source>
</evidence>
<dbReference type="Proteomes" id="UP000307790">
    <property type="component" value="Unassembled WGS sequence"/>
</dbReference>
<keyword evidence="1 6" id="KW-0963">Cytoplasm</keyword>
<dbReference type="InterPro" id="IPR002052">
    <property type="entry name" value="DNA_methylase_N6_adenine_CS"/>
</dbReference>
<sequence length="409" mass="45627">MLSPCLNPQKADGLLLEQAPVEALDSTDSARQADLLVLERYPPAQVNRSLQAWDSGDEYLLKTIAEQSLLSSSATPIKIAIFNDNFGALSCSLSHQKITFISDSYVATKGCKANLANNLLSDENIEFCNSIELDEEKADLILVKLPKIKAYFHYQLQQIHRLCGDNTKIIIAGKAKDIHTSTLTLVEQQLGECKTSIAWKKSRLIFVNRNAKKQTELPAHKEWQLDVENLNNVAVGNHANVFSRDSLDIGARFMLDHLPKVKAGTRVGDLGCGNGVLGMALLQKQSDLTLHFFDESFMAVQSAKMNVEKNFPEQSSQCQFHWNDCLNDVEAASLDLILCNPPFHQQQAVTDHIAWQMFQDCYQVLDTGGEVRIIGNRQLGYHIKLKRLFGNARIVSSNKKFVVLSAVKL</sequence>
<feature type="domain" description="RlmG N-terminal" evidence="8">
    <location>
        <begin position="34"/>
        <end position="209"/>
    </location>
</feature>
<dbReference type="OrthoDB" id="29650at2"/>
<dbReference type="InterPro" id="IPR046977">
    <property type="entry name" value="RsmC/RlmG"/>
</dbReference>